<gene>
    <name evidence="1" type="ORF">FOXG_18301</name>
</gene>
<proteinExistence type="predicted"/>
<protein>
    <submittedName>
        <fullName evidence="1">Uncharacterized protein</fullName>
    </submittedName>
</protein>
<name>A0A0J9UEL6_FUSO4</name>
<dbReference type="GeneID" id="28959007"/>
<accession>A0A0J9UEL6</accession>
<reference evidence="1" key="2">
    <citation type="journal article" date="2010" name="Nature">
        <title>Comparative genomics reveals mobile pathogenicity chromosomes in Fusarium.</title>
        <authorList>
            <person name="Ma L.J."/>
            <person name="van der Does H.C."/>
            <person name="Borkovich K.A."/>
            <person name="Coleman J.J."/>
            <person name="Daboussi M.J."/>
            <person name="Di Pietro A."/>
            <person name="Dufresne M."/>
            <person name="Freitag M."/>
            <person name="Grabherr M."/>
            <person name="Henrissat B."/>
            <person name="Houterman P.M."/>
            <person name="Kang S."/>
            <person name="Shim W.B."/>
            <person name="Woloshuk C."/>
            <person name="Xie X."/>
            <person name="Xu J.R."/>
            <person name="Antoniw J."/>
            <person name="Baker S.E."/>
            <person name="Bluhm B.H."/>
            <person name="Breakspear A."/>
            <person name="Brown D.W."/>
            <person name="Butchko R.A."/>
            <person name="Chapman S."/>
            <person name="Coulson R."/>
            <person name="Coutinho P.M."/>
            <person name="Danchin E.G."/>
            <person name="Diener A."/>
            <person name="Gale L.R."/>
            <person name="Gardiner D.M."/>
            <person name="Goff S."/>
            <person name="Hammond-Kosack K.E."/>
            <person name="Hilburn K."/>
            <person name="Hua-Van A."/>
            <person name="Jonkers W."/>
            <person name="Kazan K."/>
            <person name="Kodira C.D."/>
            <person name="Koehrsen M."/>
            <person name="Kumar L."/>
            <person name="Lee Y.H."/>
            <person name="Li L."/>
            <person name="Manners J.M."/>
            <person name="Miranda-Saavedra D."/>
            <person name="Mukherjee M."/>
            <person name="Park G."/>
            <person name="Park J."/>
            <person name="Park S.Y."/>
            <person name="Proctor R.H."/>
            <person name="Regev A."/>
            <person name="Ruiz-Roldan M.C."/>
            <person name="Sain D."/>
            <person name="Sakthikumar S."/>
            <person name="Sykes S."/>
            <person name="Schwartz D.C."/>
            <person name="Turgeon B.G."/>
            <person name="Wapinski I."/>
            <person name="Yoder O."/>
            <person name="Young S."/>
            <person name="Zeng Q."/>
            <person name="Zhou S."/>
            <person name="Galagan J."/>
            <person name="Cuomo C.A."/>
            <person name="Kistler H.C."/>
            <person name="Rep M."/>
        </authorList>
    </citation>
    <scope>NUCLEOTIDE SEQUENCE [LARGE SCALE GENOMIC DNA]</scope>
    <source>
        <strain evidence="1">4287</strain>
    </source>
</reference>
<dbReference type="EMBL" id="DS231697">
    <property type="protein sequence ID" value="KNA97823.1"/>
    <property type="molecule type" value="Genomic_DNA"/>
</dbReference>
<organism evidence="1 2">
    <name type="scientific">Fusarium oxysporum f. sp. lycopersici (strain 4287 / CBS 123668 / FGSC 9935 / NRRL 34936)</name>
    <name type="common">Fusarium vascular wilt of tomato</name>
    <dbReference type="NCBI Taxonomy" id="426428"/>
    <lineage>
        <taxon>Eukaryota</taxon>
        <taxon>Fungi</taxon>
        <taxon>Dikarya</taxon>
        <taxon>Ascomycota</taxon>
        <taxon>Pezizomycotina</taxon>
        <taxon>Sordariomycetes</taxon>
        <taxon>Hypocreomycetidae</taxon>
        <taxon>Hypocreales</taxon>
        <taxon>Nectriaceae</taxon>
        <taxon>Fusarium</taxon>
        <taxon>Fusarium oxysporum species complex</taxon>
    </lineage>
</organism>
<dbReference type="AlphaFoldDB" id="A0A0J9UEL6"/>
<evidence type="ECO:0000313" key="1">
    <source>
        <dbReference type="EMBL" id="KNA97823.1"/>
    </source>
</evidence>
<reference evidence="1" key="1">
    <citation type="submission" date="2007-04" db="EMBL/GenBank/DDBJ databases">
        <authorList>
            <consortium name="The Broad Institute Genome Sequencing Platform"/>
            <person name="Birren B."/>
            <person name="Lander E."/>
            <person name="Galagan J."/>
            <person name="Nusbaum C."/>
            <person name="Devon K."/>
            <person name="Ma L.-J."/>
            <person name="Jaffe D."/>
            <person name="Butler J."/>
            <person name="Alvarez P."/>
            <person name="Gnerre S."/>
            <person name="Grabherr M."/>
            <person name="Kleber M."/>
            <person name="Mauceli E."/>
            <person name="Brockman W."/>
            <person name="MacCallum I.A."/>
            <person name="Young S."/>
            <person name="LaButti K."/>
            <person name="DeCaprio D."/>
            <person name="Crawford M."/>
            <person name="Koehrsen M."/>
            <person name="Engels R."/>
            <person name="Montgomery P."/>
            <person name="Pearson M."/>
            <person name="Howarth C."/>
            <person name="Larson L."/>
            <person name="White J."/>
            <person name="O'Leary S."/>
            <person name="Kodira C."/>
            <person name="Zeng Q."/>
            <person name="Yandava C."/>
            <person name="Alvarado L."/>
            <person name="Kistler C."/>
            <person name="Shim W.-B."/>
            <person name="Kang S."/>
            <person name="Woloshuk C."/>
        </authorList>
    </citation>
    <scope>NUCLEOTIDE SEQUENCE</scope>
    <source>
        <strain evidence="1">4287</strain>
    </source>
</reference>
<dbReference type="VEuPathDB" id="FungiDB:FOXG_18301"/>
<sequence length="36" mass="4093">MGTQWKAAEELGIRIAELHEFIATPRVMLSWSSYLG</sequence>
<evidence type="ECO:0000313" key="2">
    <source>
        <dbReference type="Proteomes" id="UP000009097"/>
    </source>
</evidence>
<dbReference type="KEGG" id="fox:FOXG_18301"/>
<dbReference type="Proteomes" id="UP000009097">
    <property type="component" value="Unassembled WGS sequence"/>
</dbReference>
<dbReference type="RefSeq" id="XP_018235869.1">
    <property type="nucleotide sequence ID" value="XM_018398365.1"/>
</dbReference>